<dbReference type="InterPro" id="IPR016039">
    <property type="entry name" value="Thiolase-like"/>
</dbReference>
<dbReference type="KEGG" id="cprv:CYPRO_0730"/>
<dbReference type="PANTHER" id="PTHR34069:SF2">
    <property type="entry name" value="BETA-KETOACYL-[ACYL-CARRIER-PROTEIN] SYNTHASE III"/>
    <property type="match status" value="1"/>
</dbReference>
<sequence>MAVPDQIVPNSWFNERLGEDVDTWLQENLTIRERRWMREGELLSDLCITATERALEMAGLKPEQVDLLIISTDTPEFISPSTASVVAYKAGLKNAASFDLNTACAGFVTATETAVNFIKGDPRYRYAVVIGAYGMSRFLNLDDKKTVTLFADGAAAAVLESCDGTENGGHLAGDMRTRGEYNDYMGIYQGGSAHPVTPQSVAAQEHKLIFAKKFPKELNPIMWTDMIRTVAERGGFAVSDIKQAFMTQININQIWETMDNLGLPRETAPAIMSTYGYTGSAAIGMVMDHSIRGGGLQKGDIFVMMGSGGGLTFACNAFRY</sequence>
<accession>A0A345UHR2</accession>
<gene>
    <name evidence="5" type="ORF">CYPRO_0730</name>
</gene>
<proteinExistence type="predicted"/>
<dbReference type="PANTHER" id="PTHR34069">
    <property type="entry name" value="3-OXOACYL-[ACYL-CARRIER-PROTEIN] SYNTHASE 3"/>
    <property type="match status" value="1"/>
</dbReference>
<dbReference type="GO" id="GO:0004315">
    <property type="term" value="F:3-oxoacyl-[acyl-carrier-protein] synthase activity"/>
    <property type="evidence" value="ECO:0007669"/>
    <property type="project" value="InterPro"/>
</dbReference>
<feature type="domain" description="Beta-ketoacyl-[acyl-carrier-protein] synthase III N-terminal" evidence="4">
    <location>
        <begin position="98"/>
        <end position="176"/>
    </location>
</feature>
<dbReference type="InterPro" id="IPR013747">
    <property type="entry name" value="ACP_syn_III_C"/>
</dbReference>
<dbReference type="GO" id="GO:0006633">
    <property type="term" value="P:fatty acid biosynthetic process"/>
    <property type="evidence" value="ECO:0007669"/>
    <property type="project" value="InterPro"/>
</dbReference>
<keyword evidence="1" id="KW-0808">Transferase</keyword>
<evidence type="ECO:0000313" key="5">
    <source>
        <dbReference type="EMBL" id="AXJ00014.1"/>
    </source>
</evidence>
<dbReference type="Proteomes" id="UP000254808">
    <property type="component" value="Chromosome"/>
</dbReference>
<keyword evidence="6" id="KW-1185">Reference proteome</keyword>
<protein>
    <submittedName>
        <fullName evidence="5">3-oxoacyl-[acyl-carrier-protein] synthase-3</fullName>
    </submittedName>
</protein>
<name>A0A345UHR2_9BACT</name>
<dbReference type="AlphaFoldDB" id="A0A345UHR2"/>
<evidence type="ECO:0000313" key="6">
    <source>
        <dbReference type="Proteomes" id="UP000254808"/>
    </source>
</evidence>
<dbReference type="SUPFAM" id="SSF53901">
    <property type="entry name" value="Thiolase-like"/>
    <property type="match status" value="1"/>
</dbReference>
<dbReference type="Pfam" id="PF08545">
    <property type="entry name" value="ACP_syn_III"/>
    <property type="match status" value="1"/>
</dbReference>
<dbReference type="Pfam" id="PF08541">
    <property type="entry name" value="ACP_syn_III_C"/>
    <property type="match status" value="1"/>
</dbReference>
<dbReference type="EMBL" id="CP027806">
    <property type="protein sequence ID" value="AXJ00014.1"/>
    <property type="molecule type" value="Genomic_DNA"/>
</dbReference>
<evidence type="ECO:0000259" key="4">
    <source>
        <dbReference type="Pfam" id="PF08545"/>
    </source>
</evidence>
<organism evidence="5 6">
    <name type="scientific">Cyclonatronum proteinivorum</name>
    <dbReference type="NCBI Taxonomy" id="1457365"/>
    <lineage>
        <taxon>Bacteria</taxon>
        <taxon>Pseudomonadati</taxon>
        <taxon>Balneolota</taxon>
        <taxon>Balneolia</taxon>
        <taxon>Balneolales</taxon>
        <taxon>Cyclonatronaceae</taxon>
        <taxon>Cyclonatronum</taxon>
    </lineage>
</organism>
<keyword evidence="2" id="KW-0012">Acyltransferase</keyword>
<dbReference type="Gene3D" id="3.40.47.10">
    <property type="match status" value="1"/>
</dbReference>
<dbReference type="InterPro" id="IPR013751">
    <property type="entry name" value="ACP_syn_III_N"/>
</dbReference>
<reference evidence="5 6" key="1">
    <citation type="submission" date="2018-03" db="EMBL/GenBank/DDBJ databases">
        <title>Phenotypic and genomic properties of Cyclonatronum proteinivorum gen. nov., sp. nov., a haloalkaliphilic bacteroidete from soda lakes possessing Na+-translocating rhodopsin.</title>
        <authorList>
            <person name="Toshchakov S.V."/>
            <person name="Korzhenkov A."/>
            <person name="Samarov N.I."/>
            <person name="Kublanov I.V."/>
            <person name="Muntyan M.S."/>
            <person name="Sorokin D.Y."/>
        </authorList>
    </citation>
    <scope>NUCLEOTIDE SEQUENCE [LARGE SCALE GENOMIC DNA]</scope>
    <source>
        <strain evidence="5 6">Omega</strain>
    </source>
</reference>
<evidence type="ECO:0000256" key="2">
    <source>
        <dbReference type="ARBA" id="ARBA00023315"/>
    </source>
</evidence>
<feature type="domain" description="Beta-ketoacyl-[acyl-carrier-protein] synthase III C-terminal" evidence="3">
    <location>
        <begin position="233"/>
        <end position="320"/>
    </location>
</feature>
<evidence type="ECO:0000259" key="3">
    <source>
        <dbReference type="Pfam" id="PF08541"/>
    </source>
</evidence>
<evidence type="ECO:0000256" key="1">
    <source>
        <dbReference type="ARBA" id="ARBA00022679"/>
    </source>
</evidence>
<dbReference type="GO" id="GO:0044550">
    <property type="term" value="P:secondary metabolite biosynthetic process"/>
    <property type="evidence" value="ECO:0007669"/>
    <property type="project" value="TreeGrafter"/>
</dbReference>
<dbReference type="CDD" id="cd00830">
    <property type="entry name" value="KAS_III"/>
    <property type="match status" value="1"/>
</dbReference>